<dbReference type="Proteomes" id="UP000887576">
    <property type="component" value="Unplaced"/>
</dbReference>
<sequence>MSHNDDKGILEQAKEGIQNAAEKTKEKLVDMKNAVIGEKSSEDKARDNVKETADKAADKVSEWRDKAGDKIEDMGHRMQHGH</sequence>
<evidence type="ECO:0000313" key="1">
    <source>
        <dbReference type="Proteomes" id="UP000887576"/>
    </source>
</evidence>
<name>A0AC34RKK7_9BILA</name>
<reference evidence="2" key="1">
    <citation type="submission" date="2022-11" db="UniProtKB">
        <authorList>
            <consortium name="WormBaseParasite"/>
        </authorList>
    </citation>
    <scope>IDENTIFICATION</scope>
</reference>
<proteinExistence type="predicted"/>
<dbReference type="WBParaSite" id="JU765_v2.g7715.t1">
    <property type="protein sequence ID" value="JU765_v2.g7715.t1"/>
    <property type="gene ID" value="JU765_v2.g7715"/>
</dbReference>
<protein>
    <submittedName>
        <fullName evidence="2">Uncharacterized protein</fullName>
    </submittedName>
</protein>
<organism evidence="1 2">
    <name type="scientific">Panagrolaimus sp. JU765</name>
    <dbReference type="NCBI Taxonomy" id="591449"/>
    <lineage>
        <taxon>Eukaryota</taxon>
        <taxon>Metazoa</taxon>
        <taxon>Ecdysozoa</taxon>
        <taxon>Nematoda</taxon>
        <taxon>Chromadorea</taxon>
        <taxon>Rhabditida</taxon>
        <taxon>Tylenchina</taxon>
        <taxon>Panagrolaimomorpha</taxon>
        <taxon>Panagrolaimoidea</taxon>
        <taxon>Panagrolaimidae</taxon>
        <taxon>Panagrolaimus</taxon>
    </lineage>
</organism>
<evidence type="ECO:0000313" key="2">
    <source>
        <dbReference type="WBParaSite" id="JU765_v2.g7715.t1"/>
    </source>
</evidence>
<accession>A0AC34RKK7</accession>